<evidence type="ECO:0000256" key="6">
    <source>
        <dbReference type="ARBA" id="ARBA00023180"/>
    </source>
</evidence>
<dbReference type="EMBL" id="PKMF04000179">
    <property type="protein sequence ID" value="KAK7844840.1"/>
    <property type="molecule type" value="Genomic_DNA"/>
</dbReference>
<keyword evidence="5" id="KW-1015">Disulfide bond</keyword>
<dbReference type="GO" id="GO:0004674">
    <property type="term" value="F:protein serine/threonine kinase activity"/>
    <property type="evidence" value="ECO:0007669"/>
    <property type="project" value="UniProtKB-KW"/>
</dbReference>
<evidence type="ECO:0000256" key="2">
    <source>
        <dbReference type="ARBA" id="ARBA00022527"/>
    </source>
</evidence>
<feature type="chain" id="PRO_5043676469" evidence="7">
    <location>
        <begin position="25"/>
        <end position="297"/>
    </location>
</feature>
<evidence type="ECO:0000256" key="4">
    <source>
        <dbReference type="ARBA" id="ARBA00022729"/>
    </source>
</evidence>
<feature type="domain" description="Wall-associated receptor kinase galacturonan-binding" evidence="9">
    <location>
        <begin position="33"/>
        <end position="89"/>
    </location>
</feature>
<evidence type="ECO:0000259" key="8">
    <source>
        <dbReference type="Pfam" id="PF08488"/>
    </source>
</evidence>
<comment type="caution">
    <text evidence="10">The sequence shown here is derived from an EMBL/GenBank/DDBJ whole genome shotgun (WGS) entry which is preliminary data.</text>
</comment>
<name>A0AAW0L0W5_QUESU</name>
<dbReference type="Proteomes" id="UP000237347">
    <property type="component" value="Unassembled WGS sequence"/>
</dbReference>
<proteinExistence type="predicted"/>
<dbReference type="Pfam" id="PF13947">
    <property type="entry name" value="GUB_WAK_bind"/>
    <property type="match status" value="1"/>
</dbReference>
<evidence type="ECO:0000256" key="7">
    <source>
        <dbReference type="SAM" id="SignalP"/>
    </source>
</evidence>
<keyword evidence="11" id="KW-1185">Reference proteome</keyword>
<gene>
    <name evidence="10" type="primary">WAKL8_0</name>
    <name evidence="10" type="ORF">CFP56_010328</name>
</gene>
<keyword evidence="6" id="KW-0325">Glycoprotein</keyword>
<protein>
    <submittedName>
        <fullName evidence="10">Wall-associated receptor kinase-like 8</fullName>
    </submittedName>
</protein>
<accession>A0AAW0L0W5</accession>
<comment type="subcellular location">
    <subcellularLocation>
        <location evidence="1">Membrane</location>
        <topology evidence="1">Single-pass type I membrane protein</topology>
    </subcellularLocation>
</comment>
<keyword evidence="2" id="KW-0723">Serine/threonine-protein kinase</keyword>
<dbReference type="Pfam" id="PF08488">
    <property type="entry name" value="WAK"/>
    <property type="match status" value="1"/>
</dbReference>
<dbReference type="GO" id="GO:0016020">
    <property type="term" value="C:membrane"/>
    <property type="evidence" value="ECO:0007669"/>
    <property type="project" value="UniProtKB-SubCell"/>
</dbReference>
<dbReference type="InterPro" id="IPR013695">
    <property type="entry name" value="WAK"/>
</dbReference>
<keyword evidence="3" id="KW-0808">Transferase</keyword>
<evidence type="ECO:0000313" key="11">
    <source>
        <dbReference type="Proteomes" id="UP000237347"/>
    </source>
</evidence>
<sequence length="297" mass="33062">MAVKFVMRITFLLLLAVAYGLAEGAPPMAKPNCPDRCGNVSIPYPFGIGSNCFMNKTYEIVCNESGVAAAAIAFLVFPSIRVEVLEIRITDPYNNNDDSFYGPGFIRVKMPIISSNCINKSSAGSVARVNISGTPFFFSSYRNKFVSVGCDNLATMTGLNPMMVVGCKTNCSNKKLIGKCSGFDCCQTSVPDGIQLLNVTFSHTSSCQRAFLAETQWLEKTDPSASNHFLNSDYVPVMLEWIVKFTDYDFEELYYRRHMDWYNTTYGVLYPYCSYGFQGNPYLNMGCQESAYVFPDA</sequence>
<evidence type="ECO:0000313" key="10">
    <source>
        <dbReference type="EMBL" id="KAK7844840.1"/>
    </source>
</evidence>
<dbReference type="InterPro" id="IPR025287">
    <property type="entry name" value="WAK_GUB"/>
</dbReference>
<dbReference type="GO" id="GO:0030247">
    <property type="term" value="F:polysaccharide binding"/>
    <property type="evidence" value="ECO:0007669"/>
    <property type="project" value="InterPro"/>
</dbReference>
<keyword evidence="4 7" id="KW-0732">Signal</keyword>
<evidence type="ECO:0000256" key="1">
    <source>
        <dbReference type="ARBA" id="ARBA00004479"/>
    </source>
</evidence>
<evidence type="ECO:0000256" key="5">
    <source>
        <dbReference type="ARBA" id="ARBA00023157"/>
    </source>
</evidence>
<evidence type="ECO:0000256" key="3">
    <source>
        <dbReference type="ARBA" id="ARBA00022679"/>
    </source>
</evidence>
<evidence type="ECO:0000259" key="9">
    <source>
        <dbReference type="Pfam" id="PF13947"/>
    </source>
</evidence>
<reference evidence="10 11" key="1">
    <citation type="journal article" date="2018" name="Sci. Data">
        <title>The draft genome sequence of cork oak.</title>
        <authorList>
            <person name="Ramos A.M."/>
            <person name="Usie A."/>
            <person name="Barbosa P."/>
            <person name="Barros P.M."/>
            <person name="Capote T."/>
            <person name="Chaves I."/>
            <person name="Simoes F."/>
            <person name="Abreu I."/>
            <person name="Carrasquinho I."/>
            <person name="Faro C."/>
            <person name="Guimaraes J.B."/>
            <person name="Mendonca D."/>
            <person name="Nobrega F."/>
            <person name="Rodrigues L."/>
            <person name="Saibo N.J.M."/>
            <person name="Varela M.C."/>
            <person name="Egas C."/>
            <person name="Matos J."/>
            <person name="Miguel C.M."/>
            <person name="Oliveira M.M."/>
            <person name="Ricardo C.P."/>
            <person name="Goncalves S."/>
        </authorList>
    </citation>
    <scope>NUCLEOTIDE SEQUENCE [LARGE SCALE GENOMIC DNA]</scope>
    <source>
        <strain evidence="11">cv. HL8</strain>
    </source>
</reference>
<dbReference type="AlphaFoldDB" id="A0AAW0L0W5"/>
<keyword evidence="2" id="KW-0418">Kinase</keyword>
<organism evidence="10 11">
    <name type="scientific">Quercus suber</name>
    <name type="common">Cork oak</name>
    <dbReference type="NCBI Taxonomy" id="58331"/>
    <lineage>
        <taxon>Eukaryota</taxon>
        <taxon>Viridiplantae</taxon>
        <taxon>Streptophyta</taxon>
        <taxon>Embryophyta</taxon>
        <taxon>Tracheophyta</taxon>
        <taxon>Spermatophyta</taxon>
        <taxon>Magnoliopsida</taxon>
        <taxon>eudicotyledons</taxon>
        <taxon>Gunneridae</taxon>
        <taxon>Pentapetalae</taxon>
        <taxon>rosids</taxon>
        <taxon>fabids</taxon>
        <taxon>Fagales</taxon>
        <taxon>Fagaceae</taxon>
        <taxon>Quercus</taxon>
    </lineage>
</organism>
<feature type="domain" description="Wall-associated receptor kinase" evidence="8">
    <location>
        <begin position="179"/>
        <end position="249"/>
    </location>
</feature>
<feature type="signal peptide" evidence="7">
    <location>
        <begin position="1"/>
        <end position="24"/>
    </location>
</feature>
<dbReference type="PANTHER" id="PTHR33491">
    <property type="entry name" value="OSJNBA0016N04.9 PROTEIN"/>
    <property type="match status" value="1"/>
</dbReference>